<accession>A0ACB7PQ58</accession>
<sequence>MICDRCRDALQGVANIDESWPVYLKIPPEADESDARARMRRVNHHLTYESFREALDQRCSVCVALWEGFDPEHQSIIENTTWTDPSQHPVTLTRHTRSPETLDLAKRWVTRCVGHHEKCMVGSGDGSWYPTRLLDLSRVTSTAEPSAGQRLAEGVSLRSLPQLMQDVIFVSLELGIHYIWIDLLCIFQDKDDITDWQHESALLNKVYSNTFCNISAGDANGCLESLFNARDANSFLPQVIELQVGHGDQKTQLFRIYDLDYWQRSISGALVNKRGWVLQERFLSARVLQFDKRQVLWECLEQCATETCPEQIPSHIVSRSHTIFKNMGNLTIPVYAHRLWICLVEEYMACDLTVPSDKLVALSGIAKHMAPLCQGGYTSRPTEYRAPSWSWASIDGLVDVGWPHTMYNIIKVQEVHLEYSTADAFGAVARGWIRLRGALRQKLMDPGSVIWGLMMLLLRVVDRKNATFERIGVARVPDLITTESLLKAERPTDAPAIPCLDERDGMHSVCII</sequence>
<evidence type="ECO:0000313" key="2">
    <source>
        <dbReference type="Proteomes" id="UP000724584"/>
    </source>
</evidence>
<evidence type="ECO:0000313" key="1">
    <source>
        <dbReference type="EMBL" id="KAH6651258.1"/>
    </source>
</evidence>
<gene>
    <name evidence="1" type="ORF">F5144DRAFT_589517</name>
</gene>
<dbReference type="Proteomes" id="UP000724584">
    <property type="component" value="Unassembled WGS sequence"/>
</dbReference>
<protein>
    <submittedName>
        <fullName evidence="1">Uncharacterized protein</fullName>
    </submittedName>
</protein>
<organism evidence="1 2">
    <name type="scientific">Chaetomium tenue</name>
    <dbReference type="NCBI Taxonomy" id="1854479"/>
    <lineage>
        <taxon>Eukaryota</taxon>
        <taxon>Fungi</taxon>
        <taxon>Dikarya</taxon>
        <taxon>Ascomycota</taxon>
        <taxon>Pezizomycotina</taxon>
        <taxon>Sordariomycetes</taxon>
        <taxon>Sordariomycetidae</taxon>
        <taxon>Sordariales</taxon>
        <taxon>Chaetomiaceae</taxon>
        <taxon>Chaetomium</taxon>
    </lineage>
</organism>
<comment type="caution">
    <text evidence="1">The sequence shown here is derived from an EMBL/GenBank/DDBJ whole genome shotgun (WGS) entry which is preliminary data.</text>
</comment>
<keyword evidence="2" id="KW-1185">Reference proteome</keyword>
<proteinExistence type="predicted"/>
<dbReference type="EMBL" id="JAGIZQ010000001">
    <property type="protein sequence ID" value="KAH6651258.1"/>
    <property type="molecule type" value="Genomic_DNA"/>
</dbReference>
<reference evidence="1 2" key="1">
    <citation type="journal article" date="2021" name="Nat. Commun.">
        <title>Genetic determinants of endophytism in the Arabidopsis root mycobiome.</title>
        <authorList>
            <person name="Mesny F."/>
            <person name="Miyauchi S."/>
            <person name="Thiergart T."/>
            <person name="Pickel B."/>
            <person name="Atanasova L."/>
            <person name="Karlsson M."/>
            <person name="Huettel B."/>
            <person name="Barry K.W."/>
            <person name="Haridas S."/>
            <person name="Chen C."/>
            <person name="Bauer D."/>
            <person name="Andreopoulos W."/>
            <person name="Pangilinan J."/>
            <person name="LaButti K."/>
            <person name="Riley R."/>
            <person name="Lipzen A."/>
            <person name="Clum A."/>
            <person name="Drula E."/>
            <person name="Henrissat B."/>
            <person name="Kohler A."/>
            <person name="Grigoriev I.V."/>
            <person name="Martin F.M."/>
            <person name="Hacquard S."/>
        </authorList>
    </citation>
    <scope>NUCLEOTIDE SEQUENCE [LARGE SCALE GENOMIC DNA]</scope>
    <source>
        <strain evidence="1 2">MPI-SDFR-AT-0079</strain>
    </source>
</reference>
<name>A0ACB7PQ58_9PEZI</name>